<dbReference type="Pfam" id="PF00392">
    <property type="entry name" value="GntR"/>
    <property type="match status" value="1"/>
</dbReference>
<keyword evidence="1" id="KW-0805">Transcription regulation</keyword>
<dbReference type="CDD" id="cd07377">
    <property type="entry name" value="WHTH_GntR"/>
    <property type="match status" value="1"/>
</dbReference>
<dbReference type="InterPro" id="IPR036390">
    <property type="entry name" value="WH_DNA-bd_sf"/>
</dbReference>
<evidence type="ECO:0000259" key="4">
    <source>
        <dbReference type="PROSITE" id="PS50949"/>
    </source>
</evidence>
<evidence type="ECO:0000256" key="1">
    <source>
        <dbReference type="ARBA" id="ARBA00023015"/>
    </source>
</evidence>
<evidence type="ECO:0000256" key="2">
    <source>
        <dbReference type="ARBA" id="ARBA00023125"/>
    </source>
</evidence>
<dbReference type="Gene3D" id="1.10.10.10">
    <property type="entry name" value="Winged helix-like DNA-binding domain superfamily/Winged helix DNA-binding domain"/>
    <property type="match status" value="1"/>
</dbReference>
<evidence type="ECO:0000256" key="3">
    <source>
        <dbReference type="ARBA" id="ARBA00023163"/>
    </source>
</evidence>
<dbReference type="EMBL" id="CP104874">
    <property type="protein sequence ID" value="WWF04070.1"/>
    <property type="molecule type" value="Genomic_DNA"/>
</dbReference>
<accession>A0ABZ2FC17</accession>
<keyword evidence="6" id="KW-1185">Reference proteome</keyword>
<dbReference type="PANTHER" id="PTHR43537:SF5">
    <property type="entry name" value="UXU OPERON TRANSCRIPTIONAL REGULATOR"/>
    <property type="match status" value="1"/>
</dbReference>
<dbReference type="PROSITE" id="PS50949">
    <property type="entry name" value="HTH_GNTR"/>
    <property type="match status" value="1"/>
</dbReference>
<dbReference type="Pfam" id="PF07729">
    <property type="entry name" value="FCD"/>
    <property type="match status" value="1"/>
</dbReference>
<name>A0ABZ2FC17_9MICO</name>
<dbReference type="InterPro" id="IPR036388">
    <property type="entry name" value="WH-like_DNA-bd_sf"/>
</dbReference>
<evidence type="ECO:0000313" key="6">
    <source>
        <dbReference type="Proteomes" id="UP001381003"/>
    </source>
</evidence>
<dbReference type="Gene3D" id="1.20.120.530">
    <property type="entry name" value="GntR ligand-binding domain-like"/>
    <property type="match status" value="1"/>
</dbReference>
<dbReference type="Proteomes" id="UP001381003">
    <property type="component" value="Chromosome"/>
</dbReference>
<dbReference type="PANTHER" id="PTHR43537">
    <property type="entry name" value="TRANSCRIPTIONAL REGULATOR, GNTR FAMILY"/>
    <property type="match status" value="1"/>
</dbReference>
<feature type="domain" description="HTH gntR-type" evidence="4">
    <location>
        <begin position="1"/>
        <end position="68"/>
    </location>
</feature>
<dbReference type="InterPro" id="IPR011711">
    <property type="entry name" value="GntR_C"/>
</dbReference>
<dbReference type="SUPFAM" id="SSF46785">
    <property type="entry name" value="Winged helix' DNA-binding domain"/>
    <property type="match status" value="1"/>
</dbReference>
<keyword evidence="2" id="KW-0238">DNA-binding</keyword>
<evidence type="ECO:0000313" key="5">
    <source>
        <dbReference type="EMBL" id="WWF04070.1"/>
    </source>
</evidence>
<dbReference type="SMART" id="SM00345">
    <property type="entry name" value="HTH_GNTR"/>
    <property type="match status" value="1"/>
</dbReference>
<sequence>MARADGVYESLRSRILSGEHAPGSRLPEEALSEALGVSRTPVRSALHRLADEGLVTLEPRRGAFVAEFTRADVDEVFELRGLLERRAAARAAVHRSADHVARLSELVEEMSALAAQEGSSRLDDLHHNNRDFHELVLAAAESPRQFRITTALARTSLTPGSFFDYEDEDIDRSVQFHRMISRAVADGQAELAGDLMAAHIGMAHRSFVERRFAAP</sequence>
<dbReference type="SUPFAM" id="SSF48008">
    <property type="entry name" value="GntR ligand-binding domain-like"/>
    <property type="match status" value="1"/>
</dbReference>
<dbReference type="SMART" id="SM00895">
    <property type="entry name" value="FCD"/>
    <property type="match status" value="1"/>
</dbReference>
<dbReference type="RefSeq" id="WP_068426235.1">
    <property type="nucleotide sequence ID" value="NZ_CP104874.1"/>
</dbReference>
<proteinExistence type="predicted"/>
<dbReference type="PRINTS" id="PR00035">
    <property type="entry name" value="HTHGNTR"/>
</dbReference>
<protein>
    <submittedName>
        <fullName evidence="5">GntR family transcriptional regulator</fullName>
    </submittedName>
</protein>
<gene>
    <name evidence="5" type="ORF">N5P18_10195</name>
</gene>
<reference evidence="5 6" key="1">
    <citation type="submission" date="2022-09" db="EMBL/GenBank/DDBJ databases">
        <title>Complete genome sequence of Janibacter terrae strain COS04-44, PCL-degrading bacteria isolated from oil spilled coast.</title>
        <authorList>
            <person name="Park H."/>
            <person name="Kim J.Y."/>
            <person name="An S.H."/>
            <person name="Lee C.M."/>
            <person name="Weon H.-Y."/>
        </authorList>
    </citation>
    <scope>NUCLEOTIDE SEQUENCE [LARGE SCALE GENOMIC DNA]</scope>
    <source>
        <strain evidence="5 6">COS04-44</strain>
    </source>
</reference>
<keyword evidence="3" id="KW-0804">Transcription</keyword>
<dbReference type="InterPro" id="IPR008920">
    <property type="entry name" value="TF_FadR/GntR_C"/>
</dbReference>
<organism evidence="5 6">
    <name type="scientific">Janibacter terrae</name>
    <dbReference type="NCBI Taxonomy" id="103817"/>
    <lineage>
        <taxon>Bacteria</taxon>
        <taxon>Bacillati</taxon>
        <taxon>Actinomycetota</taxon>
        <taxon>Actinomycetes</taxon>
        <taxon>Micrococcales</taxon>
        <taxon>Intrasporangiaceae</taxon>
        <taxon>Janibacter</taxon>
    </lineage>
</organism>
<dbReference type="InterPro" id="IPR000524">
    <property type="entry name" value="Tscrpt_reg_HTH_GntR"/>
</dbReference>